<protein>
    <submittedName>
        <fullName evidence="1">Uncharacterized protein</fullName>
    </submittedName>
</protein>
<proteinExistence type="predicted"/>
<name>A0A9D4UX55_ADICA</name>
<sequence>MHSFLVSRCKAPSVSPRIEGLSTKSRHSYGDLHLDSSLSKASSARPSIHGQWQRDTRCLMLAFLCDCLARCGALKLMENQHRDKKLNVKSVKSFARIVYT</sequence>
<accession>A0A9D4UX55</accession>
<comment type="caution">
    <text evidence="1">The sequence shown here is derived from an EMBL/GenBank/DDBJ whole genome shotgun (WGS) entry which is preliminary data.</text>
</comment>
<dbReference type="AlphaFoldDB" id="A0A9D4UX55"/>
<dbReference type="Proteomes" id="UP000886520">
    <property type="component" value="Chromosome 9"/>
</dbReference>
<reference evidence="1" key="1">
    <citation type="submission" date="2021-01" db="EMBL/GenBank/DDBJ databases">
        <title>Adiantum capillus-veneris genome.</title>
        <authorList>
            <person name="Fang Y."/>
            <person name="Liao Q."/>
        </authorList>
    </citation>
    <scope>NUCLEOTIDE SEQUENCE</scope>
    <source>
        <strain evidence="1">H3</strain>
        <tissue evidence="1">Leaf</tissue>
    </source>
</reference>
<keyword evidence="2" id="KW-1185">Reference proteome</keyword>
<gene>
    <name evidence="1" type="ORF">GOP47_0009901</name>
</gene>
<evidence type="ECO:0000313" key="1">
    <source>
        <dbReference type="EMBL" id="KAI5075825.1"/>
    </source>
</evidence>
<evidence type="ECO:0000313" key="2">
    <source>
        <dbReference type="Proteomes" id="UP000886520"/>
    </source>
</evidence>
<organism evidence="1 2">
    <name type="scientific">Adiantum capillus-veneris</name>
    <name type="common">Maidenhair fern</name>
    <dbReference type="NCBI Taxonomy" id="13818"/>
    <lineage>
        <taxon>Eukaryota</taxon>
        <taxon>Viridiplantae</taxon>
        <taxon>Streptophyta</taxon>
        <taxon>Embryophyta</taxon>
        <taxon>Tracheophyta</taxon>
        <taxon>Polypodiopsida</taxon>
        <taxon>Polypodiidae</taxon>
        <taxon>Polypodiales</taxon>
        <taxon>Pteridineae</taxon>
        <taxon>Pteridaceae</taxon>
        <taxon>Vittarioideae</taxon>
        <taxon>Adiantum</taxon>
    </lineage>
</organism>
<dbReference type="EMBL" id="JABFUD020000009">
    <property type="protein sequence ID" value="KAI5075825.1"/>
    <property type="molecule type" value="Genomic_DNA"/>
</dbReference>